<dbReference type="HAMAP" id="MF_01609">
    <property type="entry name" value="Glu_cys_ligase_2"/>
    <property type="match status" value="1"/>
</dbReference>
<evidence type="ECO:0000256" key="3">
    <source>
        <dbReference type="ARBA" id="ARBA00022840"/>
    </source>
</evidence>
<name>A0A5Q0H536_SACSY</name>
<dbReference type="EC" id="6.3.2.2" evidence="5"/>
<dbReference type="InterPro" id="IPR011793">
    <property type="entry name" value="YbdK"/>
</dbReference>
<keyword evidence="7" id="KW-1185">Reference proteome</keyword>
<dbReference type="InterPro" id="IPR006336">
    <property type="entry name" value="GCS2"/>
</dbReference>
<dbReference type="AlphaFoldDB" id="A0A5Q0H536"/>
<evidence type="ECO:0000313" key="6">
    <source>
        <dbReference type="EMBL" id="QFZ21093.1"/>
    </source>
</evidence>
<dbReference type="OrthoDB" id="9803842at2"/>
<dbReference type="Pfam" id="PF04107">
    <property type="entry name" value="GCS2"/>
    <property type="match status" value="1"/>
</dbReference>
<gene>
    <name evidence="6" type="ORF">EKG83_30235</name>
</gene>
<organism evidence="6 7">
    <name type="scientific">Saccharothrix syringae</name>
    <name type="common">Nocardiopsis syringae</name>
    <dbReference type="NCBI Taxonomy" id="103733"/>
    <lineage>
        <taxon>Bacteria</taxon>
        <taxon>Bacillati</taxon>
        <taxon>Actinomycetota</taxon>
        <taxon>Actinomycetes</taxon>
        <taxon>Pseudonocardiales</taxon>
        <taxon>Pseudonocardiaceae</taxon>
        <taxon>Saccharothrix</taxon>
    </lineage>
</organism>
<comment type="similarity">
    <text evidence="5">Belongs to the glutamate--cysteine ligase type 2 family. YbdK subfamily.</text>
</comment>
<dbReference type="EMBL" id="CP034550">
    <property type="protein sequence ID" value="QFZ21093.1"/>
    <property type="molecule type" value="Genomic_DNA"/>
</dbReference>
<keyword evidence="1 5" id="KW-0436">Ligase</keyword>
<evidence type="ECO:0000256" key="1">
    <source>
        <dbReference type="ARBA" id="ARBA00022598"/>
    </source>
</evidence>
<dbReference type="PANTHER" id="PTHR36510:SF1">
    <property type="entry name" value="GLUTAMATE--CYSTEINE LIGASE 2-RELATED"/>
    <property type="match status" value="1"/>
</dbReference>
<keyword evidence="2 5" id="KW-0547">Nucleotide-binding</keyword>
<dbReference type="InterPro" id="IPR050141">
    <property type="entry name" value="GCL_type2/YbdK_subfam"/>
</dbReference>
<dbReference type="PANTHER" id="PTHR36510">
    <property type="entry name" value="GLUTAMATE--CYSTEINE LIGASE 2-RELATED"/>
    <property type="match status" value="1"/>
</dbReference>
<comment type="function">
    <text evidence="5">ATP-dependent carboxylate-amine ligase which exhibits weak glutamate--cysteine ligase activity.</text>
</comment>
<evidence type="ECO:0000256" key="2">
    <source>
        <dbReference type="ARBA" id="ARBA00022741"/>
    </source>
</evidence>
<dbReference type="Proteomes" id="UP000325787">
    <property type="component" value="Chromosome"/>
</dbReference>
<dbReference type="SUPFAM" id="SSF55931">
    <property type="entry name" value="Glutamine synthetase/guanido kinase"/>
    <property type="match status" value="1"/>
</dbReference>
<keyword evidence="3 5" id="KW-0067">ATP-binding</keyword>
<protein>
    <recommendedName>
        <fullName evidence="5">Putative glutamate--cysteine ligase 2</fullName>
        <ecNumber evidence="5">6.3.2.2</ecNumber>
    </recommendedName>
    <alternativeName>
        <fullName evidence="5">Gamma-glutamylcysteine synthetase 2</fullName>
        <shortName evidence="5">GCS 2</shortName>
        <shortName evidence="5">Gamma-GCS 2</shortName>
    </alternativeName>
</protein>
<proteinExistence type="inferred from homology"/>
<evidence type="ECO:0000256" key="4">
    <source>
        <dbReference type="ARBA" id="ARBA00048819"/>
    </source>
</evidence>
<comment type="catalytic activity">
    <reaction evidence="4 5">
        <text>L-cysteine + L-glutamate + ATP = gamma-L-glutamyl-L-cysteine + ADP + phosphate + H(+)</text>
        <dbReference type="Rhea" id="RHEA:13285"/>
        <dbReference type="ChEBI" id="CHEBI:15378"/>
        <dbReference type="ChEBI" id="CHEBI:29985"/>
        <dbReference type="ChEBI" id="CHEBI:30616"/>
        <dbReference type="ChEBI" id="CHEBI:35235"/>
        <dbReference type="ChEBI" id="CHEBI:43474"/>
        <dbReference type="ChEBI" id="CHEBI:58173"/>
        <dbReference type="ChEBI" id="CHEBI:456216"/>
        <dbReference type="EC" id="6.3.2.2"/>
    </reaction>
</comment>
<evidence type="ECO:0000313" key="7">
    <source>
        <dbReference type="Proteomes" id="UP000325787"/>
    </source>
</evidence>
<dbReference type="KEGG" id="ssyi:EKG83_30235"/>
<reference evidence="7" key="1">
    <citation type="journal article" date="2021" name="Curr. Microbiol.">
        <title>Complete genome of nocamycin-producing strain Saccharothrix syringae NRRL B-16468 reveals the biosynthetic potential for secondary metabolites.</title>
        <authorList>
            <person name="Mo X."/>
            <person name="Yang S."/>
        </authorList>
    </citation>
    <scope>NUCLEOTIDE SEQUENCE [LARGE SCALE GENOMIC DNA]</scope>
    <source>
        <strain evidence="7">ATCC 51364 / DSM 43886 / JCM 6844 / KCTC 9398 / NBRC 14523 / NRRL B-16468 / INA 2240</strain>
    </source>
</reference>
<evidence type="ECO:0000256" key="5">
    <source>
        <dbReference type="HAMAP-Rule" id="MF_01609"/>
    </source>
</evidence>
<dbReference type="RefSeq" id="WP_051765450.1">
    <property type="nucleotide sequence ID" value="NZ_CP034550.1"/>
</dbReference>
<dbReference type="InterPro" id="IPR014746">
    <property type="entry name" value="Gln_synth/guanido_kin_cat_dom"/>
</dbReference>
<dbReference type="GO" id="GO:0005524">
    <property type="term" value="F:ATP binding"/>
    <property type="evidence" value="ECO:0007669"/>
    <property type="project" value="UniProtKB-KW"/>
</dbReference>
<dbReference type="GO" id="GO:0042398">
    <property type="term" value="P:modified amino acid biosynthetic process"/>
    <property type="evidence" value="ECO:0007669"/>
    <property type="project" value="InterPro"/>
</dbReference>
<sequence>MVNDDRPVLIDLDVPTVGVEEEFLVVDPVGGLPLPVAGEVVDLANASGADLQPELTRVQVESNTPVCRTLDEVRGHLLEARSAATAAARRAGGGLLAVGVPLAGPMGQPINDTERYGRIGRDYGMLAAEHGVCGCHVHVEVPDRETAVQVCNHLRPWLPVLLALTANSPIHQGVDTGYASWRSVLTSRWPCSGAPPYFTSAEHYDAVVGMLVDSGAVLDRGMVYWDVRPSDHLPTVEVRVSDVPATVEESVLLAALVRGLVVTAVEAVRRGERALPLCEQALRAAYWRAAHDGIEGEAVDLFANRRVPAAHLLHGLVRHVRPVLRRTGELREVNALMSEVLQGGNGAVRQRRALQRRGRLEDVVAVLSRDTAGERVPGTAA</sequence>
<accession>A0A5Q0H536</accession>
<dbReference type="Gene3D" id="3.30.590.20">
    <property type="match status" value="1"/>
</dbReference>
<dbReference type="GO" id="GO:0004357">
    <property type="term" value="F:glutamate-cysteine ligase activity"/>
    <property type="evidence" value="ECO:0007669"/>
    <property type="project" value="UniProtKB-EC"/>
</dbReference>
<dbReference type="NCBIfam" id="NF010041">
    <property type="entry name" value="PRK13517.1-1"/>
    <property type="match status" value="1"/>
</dbReference>
<dbReference type="NCBIfam" id="TIGR02050">
    <property type="entry name" value="gshA_cyan_rel"/>
    <property type="match status" value="1"/>
</dbReference>